<dbReference type="Gene3D" id="3.40.50.2000">
    <property type="entry name" value="Glycogen Phosphorylase B"/>
    <property type="match status" value="2"/>
</dbReference>
<proteinExistence type="predicted"/>
<dbReference type="InterPro" id="IPR001296">
    <property type="entry name" value="Glyco_trans_1"/>
</dbReference>
<dbReference type="OrthoDB" id="4611853at2"/>
<dbReference type="GO" id="GO:1901135">
    <property type="term" value="P:carbohydrate derivative metabolic process"/>
    <property type="evidence" value="ECO:0007669"/>
    <property type="project" value="UniProtKB-ARBA"/>
</dbReference>
<accession>A0A433LC73</accession>
<reference evidence="2 3" key="1">
    <citation type="submission" date="2018-12" db="EMBL/GenBank/DDBJ databases">
        <title>three novel Halomonas strain isolated from plants.</title>
        <authorList>
            <person name="Sun C."/>
        </authorList>
    </citation>
    <scope>NUCLEOTIDE SEQUENCE [LARGE SCALE GENOMIC DNA]</scope>
    <source>
        <strain evidence="2 3">RC</strain>
    </source>
</reference>
<dbReference type="InterPro" id="IPR029063">
    <property type="entry name" value="SAM-dependent_MTases_sf"/>
</dbReference>
<feature type="domain" description="Glycosyl transferase family 1" evidence="1">
    <location>
        <begin position="172"/>
        <end position="327"/>
    </location>
</feature>
<dbReference type="EMBL" id="RZHD01000005">
    <property type="protein sequence ID" value="RUR46284.1"/>
    <property type="molecule type" value="Genomic_DNA"/>
</dbReference>
<gene>
    <name evidence="2" type="ORF">ELY37_09875</name>
</gene>
<evidence type="ECO:0000259" key="1">
    <source>
        <dbReference type="Pfam" id="PF00534"/>
    </source>
</evidence>
<comment type="caution">
    <text evidence="2">The sequence shown here is derived from an EMBL/GenBank/DDBJ whole genome shotgun (WGS) entry which is preliminary data.</text>
</comment>
<keyword evidence="3" id="KW-1185">Reference proteome</keyword>
<dbReference type="AlphaFoldDB" id="A0A433LC73"/>
<dbReference type="PANTHER" id="PTHR12526">
    <property type="entry name" value="GLYCOSYLTRANSFERASE"/>
    <property type="match status" value="1"/>
</dbReference>
<evidence type="ECO:0000313" key="3">
    <source>
        <dbReference type="Proteomes" id="UP000286912"/>
    </source>
</evidence>
<evidence type="ECO:0000313" key="2">
    <source>
        <dbReference type="EMBL" id="RUR46284.1"/>
    </source>
</evidence>
<dbReference type="SUPFAM" id="SSF53756">
    <property type="entry name" value="UDP-Glycosyltransferase/glycogen phosphorylase"/>
    <property type="match status" value="1"/>
</dbReference>
<dbReference type="RefSeq" id="WP_126981696.1">
    <property type="nucleotide sequence ID" value="NZ_RZHD01000005.1"/>
</dbReference>
<keyword evidence="2" id="KW-0808">Transferase</keyword>
<dbReference type="GO" id="GO:0016757">
    <property type="term" value="F:glycosyltransferase activity"/>
    <property type="evidence" value="ECO:0007669"/>
    <property type="project" value="InterPro"/>
</dbReference>
<dbReference type="CDD" id="cd03801">
    <property type="entry name" value="GT4_PimA-like"/>
    <property type="match status" value="1"/>
</dbReference>
<dbReference type="Proteomes" id="UP000286912">
    <property type="component" value="Unassembled WGS sequence"/>
</dbReference>
<name>A0A433LC73_9GAMM</name>
<protein>
    <submittedName>
        <fullName evidence="2">Glycosyltransferase</fullName>
    </submittedName>
</protein>
<dbReference type="Gene3D" id="3.40.50.150">
    <property type="entry name" value="Vaccinia Virus protein VP39"/>
    <property type="match status" value="1"/>
</dbReference>
<organism evidence="2 3">
    <name type="scientific">Vreelandella populi</name>
    <dbReference type="NCBI Taxonomy" id="2498858"/>
    <lineage>
        <taxon>Bacteria</taxon>
        <taxon>Pseudomonadati</taxon>
        <taxon>Pseudomonadota</taxon>
        <taxon>Gammaproteobacteria</taxon>
        <taxon>Oceanospirillales</taxon>
        <taxon>Halomonadaceae</taxon>
        <taxon>Vreelandella</taxon>
    </lineage>
</organism>
<sequence>MSEPLTLIIVGELTQRTGGYIYDARMVEALRQQGHTVEVVSLAGCFPAADAEAAEQLAAALGALPEGAQVIIDGLAMGALPEVIAQHAKRLMITALVHHPLGDEQGLSESEQAHFHQSELAALATVSRIIVTSRFTERRLQALADQYAMPLKARVSVVEPGVETASPSAASAPGEPIRLLCVATLVPRKGQDLLVRALAGVPTGTWQCDCYGGPRDAAFADRVQQLININRLEASIRLHGECDEAALTQAYQNAHALVLPSWYEGYGMVVTEALARGLPVITTTGGALDETLPDGAGLKVAPGDVVALEQALSRFCSDADLRAELRAGAMATREMLSDWQEAGTAFAQALTQPLAQPNGATPDYHAGSQFATDWLTLREDADFTFRSKQLANQAAEWLKAHTQTPYMVDLGAGRGSNMRFLAPFLPAPQHWTLVDHDAALLEEAKASVGTLRNKNAMTVETLCTSLDSLDQAPLQAAQLMTASALLDLVSQHWIDMLVAHCVKHEQALLMALSVTGEWGFTDAQGEPVSDDEDHWLLALFIAHQRRDKGLGDALGGQAHQALVDALEQANYHVEQASTPWRLAPENPVHQPLMRALIEGWAEAATEQAPEAATRIGEWRDQRMRSVACGEVGIWVGHCDLLALPQRNTPLADTPAGRA</sequence>
<dbReference type="Pfam" id="PF00534">
    <property type="entry name" value="Glycos_transf_1"/>
    <property type="match status" value="1"/>
</dbReference>
<dbReference type="SUPFAM" id="SSF53335">
    <property type="entry name" value="S-adenosyl-L-methionine-dependent methyltransferases"/>
    <property type="match status" value="1"/>
</dbReference>